<reference evidence="3 4" key="1">
    <citation type="submission" date="2018-01" db="EMBL/GenBank/DDBJ databases">
        <title>Draft genome sequence of Jiangella sp. GTF31.</title>
        <authorList>
            <person name="Sahin N."/>
            <person name="Ay H."/>
            <person name="Saygin H."/>
        </authorList>
    </citation>
    <scope>NUCLEOTIDE SEQUENCE [LARGE SCALE GENOMIC DNA]</scope>
    <source>
        <strain evidence="3 4">GTF31</strain>
    </source>
</reference>
<sequence>MTPARVVSALVAAGAALTLAACSGDADEPTALETTEPAATTAAPTPTPSVDPEAAAVAAIEAQHRAYWDAVIAMENVQDEAASYAALKLVTTELVAQRKIADLRGMVDANVTRDGAPVIGPPQVTVDGDTARLESCVDEGPWNAYYHGELFERELDGPEPRVFDLERADGQWLISELVDQTEATITC</sequence>
<dbReference type="Proteomes" id="UP000248764">
    <property type="component" value="Unassembled WGS sequence"/>
</dbReference>
<dbReference type="PROSITE" id="PS51257">
    <property type="entry name" value="PROKAR_LIPOPROTEIN"/>
    <property type="match status" value="1"/>
</dbReference>
<dbReference type="EMBL" id="POTW01000025">
    <property type="protein sequence ID" value="PZF83415.1"/>
    <property type="molecule type" value="Genomic_DNA"/>
</dbReference>
<protein>
    <submittedName>
        <fullName evidence="3">Uncharacterized protein</fullName>
    </submittedName>
</protein>
<feature type="signal peptide" evidence="2">
    <location>
        <begin position="1"/>
        <end position="26"/>
    </location>
</feature>
<keyword evidence="2" id="KW-0732">Signal</keyword>
<evidence type="ECO:0000256" key="1">
    <source>
        <dbReference type="SAM" id="MobiDB-lite"/>
    </source>
</evidence>
<feature type="region of interest" description="Disordered" evidence="1">
    <location>
        <begin position="28"/>
        <end position="51"/>
    </location>
</feature>
<evidence type="ECO:0000313" key="3">
    <source>
        <dbReference type="EMBL" id="PZF83415.1"/>
    </source>
</evidence>
<dbReference type="RefSeq" id="WP_111254984.1">
    <property type="nucleotide sequence ID" value="NZ_POTW01000025.1"/>
</dbReference>
<dbReference type="AlphaFoldDB" id="A0A2W2B7Z8"/>
<feature type="compositionally biased region" description="Low complexity" evidence="1">
    <location>
        <begin position="31"/>
        <end position="44"/>
    </location>
</feature>
<feature type="chain" id="PRO_5015930083" evidence="2">
    <location>
        <begin position="27"/>
        <end position="187"/>
    </location>
</feature>
<name>A0A2W2B7Z8_9ACTN</name>
<gene>
    <name evidence="3" type="ORF">C1I92_12455</name>
</gene>
<accession>A0A2W2B7Z8</accession>
<organism evidence="3 4">
    <name type="scientific">Jiangella anatolica</name>
    <dbReference type="NCBI Taxonomy" id="2670374"/>
    <lineage>
        <taxon>Bacteria</taxon>
        <taxon>Bacillati</taxon>
        <taxon>Actinomycetota</taxon>
        <taxon>Actinomycetes</taxon>
        <taxon>Jiangellales</taxon>
        <taxon>Jiangellaceae</taxon>
        <taxon>Jiangella</taxon>
    </lineage>
</organism>
<keyword evidence="4" id="KW-1185">Reference proteome</keyword>
<proteinExistence type="predicted"/>
<comment type="caution">
    <text evidence="3">The sequence shown here is derived from an EMBL/GenBank/DDBJ whole genome shotgun (WGS) entry which is preliminary data.</text>
</comment>
<evidence type="ECO:0000313" key="4">
    <source>
        <dbReference type="Proteomes" id="UP000248764"/>
    </source>
</evidence>
<evidence type="ECO:0000256" key="2">
    <source>
        <dbReference type="SAM" id="SignalP"/>
    </source>
</evidence>